<gene>
    <name evidence="2" type="ORF">A8950_2134</name>
</gene>
<organism evidence="2 3">
    <name type="scientific">Dongia mobilis</name>
    <dbReference type="NCBI Taxonomy" id="578943"/>
    <lineage>
        <taxon>Bacteria</taxon>
        <taxon>Pseudomonadati</taxon>
        <taxon>Pseudomonadota</taxon>
        <taxon>Alphaproteobacteria</taxon>
        <taxon>Rhodospirillales</taxon>
        <taxon>Dongiaceae</taxon>
        <taxon>Dongia</taxon>
    </lineage>
</organism>
<protein>
    <submittedName>
        <fullName evidence="2">Uncharacterized protein</fullName>
    </submittedName>
</protein>
<evidence type="ECO:0000256" key="1">
    <source>
        <dbReference type="SAM" id="Phobius"/>
    </source>
</evidence>
<sequence>MLISMLAAPQIRATTLAPAAPQRRPLDPVALGFLARGLMLVLLPVTLALAGIDPRQLNGASVWSKPIKFQLSLFVHFATLTWLAALLDPAAAAGPWLRRGFLAAVVAAFGEVLYITLQAARGRASHFNLETPLEAALYNAMGVGALLIVLNAMQLGWVLRRGARAETGEGLCLGAVLGLILGGAATLVVAGALGSGELVADKGHWVGGIRSDSGGLPLFGWSQSGGDLRVPHFFATHLMQALPLLGLLADRYWQRRARFVVLAGALLGLGLVGFTFAQAIRGQPLLTL</sequence>
<dbReference type="AlphaFoldDB" id="A0A4R6WMT8"/>
<feature type="transmembrane region" description="Helical" evidence="1">
    <location>
        <begin position="137"/>
        <end position="159"/>
    </location>
</feature>
<feature type="transmembrane region" description="Helical" evidence="1">
    <location>
        <begin position="29"/>
        <end position="49"/>
    </location>
</feature>
<keyword evidence="1" id="KW-0812">Transmembrane</keyword>
<comment type="caution">
    <text evidence="2">The sequence shown here is derived from an EMBL/GenBank/DDBJ whole genome shotgun (WGS) entry which is preliminary data.</text>
</comment>
<accession>A0A4R6WMT8</accession>
<keyword evidence="1" id="KW-0472">Membrane</keyword>
<feature type="transmembrane region" description="Helical" evidence="1">
    <location>
        <begin position="69"/>
        <end position="87"/>
    </location>
</feature>
<dbReference type="RefSeq" id="WP_133613600.1">
    <property type="nucleotide sequence ID" value="NZ_SNYW01000008.1"/>
</dbReference>
<evidence type="ECO:0000313" key="3">
    <source>
        <dbReference type="Proteomes" id="UP000295783"/>
    </source>
</evidence>
<dbReference type="OrthoDB" id="343560at2"/>
<name>A0A4R6WMT8_9PROT</name>
<reference evidence="2 3" key="1">
    <citation type="submission" date="2019-03" db="EMBL/GenBank/DDBJ databases">
        <title>Genomic Encyclopedia of Type Strains, Phase III (KMG-III): the genomes of soil and plant-associated and newly described type strains.</title>
        <authorList>
            <person name="Whitman W."/>
        </authorList>
    </citation>
    <scope>NUCLEOTIDE SEQUENCE [LARGE SCALE GENOMIC DNA]</scope>
    <source>
        <strain evidence="2 3">CGMCC 1.7660</strain>
    </source>
</reference>
<evidence type="ECO:0000313" key="2">
    <source>
        <dbReference type="EMBL" id="TDQ82312.1"/>
    </source>
</evidence>
<dbReference type="EMBL" id="SNYW01000008">
    <property type="protein sequence ID" value="TDQ82312.1"/>
    <property type="molecule type" value="Genomic_DNA"/>
</dbReference>
<feature type="transmembrane region" description="Helical" evidence="1">
    <location>
        <begin position="230"/>
        <end position="248"/>
    </location>
</feature>
<dbReference type="Proteomes" id="UP000295783">
    <property type="component" value="Unassembled WGS sequence"/>
</dbReference>
<feature type="transmembrane region" description="Helical" evidence="1">
    <location>
        <begin position="171"/>
        <end position="193"/>
    </location>
</feature>
<proteinExistence type="predicted"/>
<feature type="transmembrane region" description="Helical" evidence="1">
    <location>
        <begin position="99"/>
        <end position="117"/>
    </location>
</feature>
<keyword evidence="1" id="KW-1133">Transmembrane helix</keyword>
<keyword evidence="3" id="KW-1185">Reference proteome</keyword>
<feature type="transmembrane region" description="Helical" evidence="1">
    <location>
        <begin position="260"/>
        <end position="280"/>
    </location>
</feature>